<keyword evidence="3" id="KW-0677">Repeat</keyword>
<dbReference type="PROSITE" id="PS50021">
    <property type="entry name" value="CH"/>
    <property type="match status" value="1"/>
</dbReference>
<dbReference type="CDD" id="cd23767">
    <property type="entry name" value="IQCD"/>
    <property type="match status" value="1"/>
</dbReference>
<comment type="caution">
    <text evidence="7">The sequence shown here is derived from an EMBL/GenBank/DDBJ whole genome shotgun (WGS) entry which is preliminary data.</text>
</comment>
<dbReference type="InterPro" id="IPR001715">
    <property type="entry name" value="CH_dom"/>
</dbReference>
<evidence type="ECO:0000256" key="1">
    <source>
        <dbReference type="ARBA" id="ARBA00004496"/>
    </source>
</evidence>
<evidence type="ECO:0000259" key="6">
    <source>
        <dbReference type="PROSITE" id="PS50021"/>
    </source>
</evidence>
<gene>
    <name evidence="7" type="primary">Aspm</name>
    <name evidence="7" type="ORF">Zm00014a_038048</name>
</gene>
<protein>
    <submittedName>
        <fullName evidence="7">Abnormal spindle-like microcephaly-associated</fullName>
    </submittedName>
</protein>
<feature type="compositionally biased region" description="Polar residues" evidence="5">
    <location>
        <begin position="32"/>
        <end position="48"/>
    </location>
</feature>
<dbReference type="InterPro" id="IPR036872">
    <property type="entry name" value="CH_dom_sf"/>
</dbReference>
<comment type="subcellular location">
    <subcellularLocation>
        <location evidence="1">Cytoplasm</location>
    </subcellularLocation>
</comment>
<feature type="region of interest" description="Disordered" evidence="5">
    <location>
        <begin position="1"/>
        <end position="132"/>
    </location>
</feature>
<dbReference type="Gene3D" id="1.20.5.190">
    <property type="match status" value="4"/>
</dbReference>
<evidence type="ECO:0000313" key="8">
    <source>
        <dbReference type="Proteomes" id="UP000251960"/>
    </source>
</evidence>
<sequence>MSRREPDTSPFCDLSNLRTPRPNPKTVPPSPQFFTASKSALQAPTPTSLRRRRPGDGVPTPTPLGRRLHALEVDQSRSARRAESGRFTGSTAAAQPWATGKRGALDGDRARGGRCPKRCRGGGDRGGERSKEMTPAMVAALRESLKDACSLEDVTERMEKHMSKGACEEVLFMMFQICKNIDEGRLKMKARCPLVTDLRLKEKATRVFMSYNPYWLRIGLHIVLGGDSLLQTGQGKRDKEVHFLKLILEKHMLSQIMTAKSCGNKKLVEEHHVQGYSDVLGNIILKRIFLLVVALDRTKIESTLPLEAGIDGLDGGSPLLFCHQSQIKSSRQIIQESLRETMHGEGDILVHLTTMGYKLNYQQPALSEYDFTMRNLFEDLQDGIILCRVVQLLLADASIISKVIAPSDTDKKRRSNCTTAIQYIKQARVPLSDSDGVTISAEDIAAGDKELILSLLWNMFIHMQLPLLASATSLARELTMLNVHVTEQQISENKPHMGLLYNWVQAICSKIGMTVESSSQLDRRALNCFINYYLNIDISPFKETPTGCRKELFTCHQLDTISDITGWPSSEMGKVLSDVLQAVDIPASGILADGVLFDERSTILLLAFLSSHLTNDERLTQARSLIAKNKYCERKKAIFILQGALRAWSAIISNRNHSCLSIAASIPWQAQGAFPYKFLMISGLVFPSYIVRVHFFSGNNRYFIFIMERHRFVQMRKSAIMIQLAVRIWIRGRKRFKNSDSFKSCEFLEGKTPPKISSIAPSPQEHCSGGDKTIASPTPCKHCEHVLTVRASAAAPILYFDGMDSLDSTTPLQFSGNQSNFITSTTQLCKSEHDCRSCVVEKSNSVSVSKLVSADDIQCSSSICFPVCKELVAAQTIQSAYRRFLNNRNRITGAIKIQSHWRCYSVRKCFMKEIQAIVGIQTSIRVFLCYQAFQRHRLAAVLIQRVVRGWLARKRGSSSLRTYTRLCVVDQSQKRKCYQSLELNIVLDSVIRLQRCWRKFLLRQSVKTYVISIQSFVRGWLARKQLNQTFRCINIIQRWWRKVLQTRKRAVIVIQTRFRGWVARQDAIRTRNSICNIQRWWRKVLFLKLRKQAALVIQAHFRGWIARQVAFRTRKNITIIQEVLKQVFLTLRNIARYSNLRQVLASTAESVEIIFQELLRNKADGFFIASDILKSLCESKEGRETVQALSHLIKRLRNLVHDLEKKVELDKRCENHRLDVLDYLL</sequence>
<dbReference type="GO" id="GO:0005737">
    <property type="term" value="C:cytoplasm"/>
    <property type="evidence" value="ECO:0007669"/>
    <property type="project" value="UniProtKB-SubCell"/>
</dbReference>
<dbReference type="EMBL" id="NCVQ01000008">
    <property type="protein sequence ID" value="PWZ15771.1"/>
    <property type="molecule type" value="Genomic_DNA"/>
</dbReference>
<dbReference type="InterPro" id="IPR000048">
    <property type="entry name" value="IQ_motif_EF-hand-BS"/>
</dbReference>
<evidence type="ECO:0000313" key="7">
    <source>
        <dbReference type="EMBL" id="PWZ15771.1"/>
    </source>
</evidence>
<dbReference type="GO" id="GO:0005516">
    <property type="term" value="F:calmodulin binding"/>
    <property type="evidence" value="ECO:0007669"/>
    <property type="project" value="UniProtKB-KW"/>
</dbReference>
<dbReference type="Pfam" id="PF00307">
    <property type="entry name" value="CH"/>
    <property type="match status" value="1"/>
</dbReference>
<evidence type="ECO:0000256" key="2">
    <source>
        <dbReference type="ARBA" id="ARBA00022490"/>
    </source>
</evidence>
<dbReference type="PROSITE" id="PS50096">
    <property type="entry name" value="IQ"/>
    <property type="match status" value="5"/>
</dbReference>
<dbReference type="Proteomes" id="UP000251960">
    <property type="component" value="Chromosome 7"/>
</dbReference>
<name>A0A3L6E769_MAIZE</name>
<dbReference type="AlphaFoldDB" id="A0A3L6E769"/>
<feature type="domain" description="Calponin-homology (CH)" evidence="6">
    <location>
        <begin position="342"/>
        <end position="464"/>
    </location>
</feature>
<proteinExistence type="predicted"/>
<dbReference type="PANTHER" id="PTHR22706:SF1">
    <property type="entry name" value="ASSEMBLY FACTOR FOR SPINDLE MICROTUBULES"/>
    <property type="match status" value="1"/>
</dbReference>
<dbReference type="CDD" id="cd21223">
    <property type="entry name" value="CH_ASPM_rpt1"/>
    <property type="match status" value="1"/>
</dbReference>
<dbReference type="PANTHER" id="PTHR22706">
    <property type="entry name" value="ASSEMBLY FACTOR FOR SPINDLE MICROTUBULES"/>
    <property type="match status" value="1"/>
</dbReference>
<evidence type="ECO:0000256" key="5">
    <source>
        <dbReference type="SAM" id="MobiDB-lite"/>
    </source>
</evidence>
<feature type="compositionally biased region" description="Basic and acidic residues" evidence="5">
    <location>
        <begin position="69"/>
        <end position="84"/>
    </location>
</feature>
<dbReference type="Gene3D" id="1.10.418.10">
    <property type="entry name" value="Calponin-like domain"/>
    <property type="match status" value="1"/>
</dbReference>
<dbReference type="Pfam" id="PF00612">
    <property type="entry name" value="IQ"/>
    <property type="match status" value="6"/>
</dbReference>
<keyword evidence="2" id="KW-0963">Cytoplasm</keyword>
<dbReference type="SUPFAM" id="SSF47576">
    <property type="entry name" value="Calponin-homology domain, CH-domain"/>
    <property type="match status" value="1"/>
</dbReference>
<dbReference type="ExpressionAtlas" id="A0A3L6E769">
    <property type="expression patterns" value="baseline and differential"/>
</dbReference>
<evidence type="ECO:0000256" key="4">
    <source>
        <dbReference type="ARBA" id="ARBA00022860"/>
    </source>
</evidence>
<keyword evidence="4" id="KW-0112">Calmodulin-binding</keyword>
<feature type="compositionally biased region" description="Basic and acidic residues" evidence="5">
    <location>
        <begin position="121"/>
        <end position="132"/>
    </location>
</feature>
<accession>A0A3L6E769</accession>
<feature type="compositionally biased region" description="Pro residues" evidence="5">
    <location>
        <begin position="21"/>
        <end position="31"/>
    </location>
</feature>
<organism evidence="7 8">
    <name type="scientific">Zea mays</name>
    <name type="common">Maize</name>
    <dbReference type="NCBI Taxonomy" id="4577"/>
    <lineage>
        <taxon>Eukaryota</taxon>
        <taxon>Viridiplantae</taxon>
        <taxon>Streptophyta</taxon>
        <taxon>Embryophyta</taxon>
        <taxon>Tracheophyta</taxon>
        <taxon>Spermatophyta</taxon>
        <taxon>Magnoliopsida</taxon>
        <taxon>Liliopsida</taxon>
        <taxon>Poales</taxon>
        <taxon>Poaceae</taxon>
        <taxon>PACMAD clade</taxon>
        <taxon>Panicoideae</taxon>
        <taxon>Andropogonodae</taxon>
        <taxon>Andropogoneae</taxon>
        <taxon>Tripsacinae</taxon>
        <taxon>Zea</taxon>
    </lineage>
</organism>
<dbReference type="SMART" id="SM00015">
    <property type="entry name" value="IQ"/>
    <property type="match status" value="8"/>
</dbReference>
<evidence type="ECO:0000256" key="3">
    <source>
        <dbReference type="ARBA" id="ARBA00022737"/>
    </source>
</evidence>
<reference evidence="7 8" key="1">
    <citation type="journal article" date="2018" name="Nat. Genet.">
        <title>Extensive intraspecific gene order and gene structural variations between Mo17 and other maize genomes.</title>
        <authorList>
            <person name="Sun S."/>
            <person name="Zhou Y."/>
            <person name="Chen J."/>
            <person name="Shi J."/>
            <person name="Zhao H."/>
            <person name="Zhao H."/>
            <person name="Song W."/>
            <person name="Zhang M."/>
            <person name="Cui Y."/>
            <person name="Dong X."/>
            <person name="Liu H."/>
            <person name="Ma X."/>
            <person name="Jiao Y."/>
            <person name="Wang B."/>
            <person name="Wei X."/>
            <person name="Stein J.C."/>
            <person name="Glaubitz J.C."/>
            <person name="Lu F."/>
            <person name="Yu G."/>
            <person name="Liang C."/>
            <person name="Fengler K."/>
            <person name="Li B."/>
            <person name="Rafalski A."/>
            <person name="Schnable P.S."/>
            <person name="Ware D.H."/>
            <person name="Buckler E.S."/>
            <person name="Lai J."/>
        </authorList>
    </citation>
    <scope>NUCLEOTIDE SEQUENCE [LARGE SCALE GENOMIC DNA]</scope>
    <source>
        <strain evidence="8">cv. Missouri 17</strain>
        <tissue evidence="7">Seedling</tissue>
    </source>
</reference>
<dbReference type="InterPro" id="IPR051185">
    <property type="entry name" value="ASPM"/>
</dbReference>